<dbReference type="AlphaFoldDB" id="A0AAV2QA24"/>
<dbReference type="Proteomes" id="UP001497623">
    <property type="component" value="Unassembled WGS sequence"/>
</dbReference>
<keyword evidence="2" id="KW-1185">Reference proteome</keyword>
<reference evidence="1 2" key="1">
    <citation type="submission" date="2024-05" db="EMBL/GenBank/DDBJ databases">
        <authorList>
            <person name="Wallberg A."/>
        </authorList>
    </citation>
    <scope>NUCLEOTIDE SEQUENCE [LARGE SCALE GENOMIC DNA]</scope>
</reference>
<evidence type="ECO:0000313" key="2">
    <source>
        <dbReference type="Proteomes" id="UP001497623"/>
    </source>
</evidence>
<accession>A0AAV2QA24</accession>
<evidence type="ECO:0000313" key="1">
    <source>
        <dbReference type="EMBL" id="CAL4076762.1"/>
    </source>
</evidence>
<proteinExistence type="predicted"/>
<sequence>MAPMGAMKSFADGKVMEACIGQEATWEIVMEMYTATEKCMASPQDNEIQLDFSVLPLKPDGTPNFEECAAWIKAINITEDLRDSLLDAHNVCKGFSDCAPVDTVKCPITRRFGRIMAYRKCFSAKFCEACMMEDKRMMMSGGNKINPMAMKMMMNLDDVMMYGNVMKALDME</sequence>
<gene>
    <name evidence="1" type="ORF">MNOR_LOCUS10242</name>
</gene>
<protein>
    <submittedName>
        <fullName evidence="1">Uncharacterized protein</fullName>
    </submittedName>
</protein>
<organism evidence="1 2">
    <name type="scientific">Meganyctiphanes norvegica</name>
    <name type="common">Northern krill</name>
    <name type="synonym">Thysanopoda norvegica</name>
    <dbReference type="NCBI Taxonomy" id="48144"/>
    <lineage>
        <taxon>Eukaryota</taxon>
        <taxon>Metazoa</taxon>
        <taxon>Ecdysozoa</taxon>
        <taxon>Arthropoda</taxon>
        <taxon>Crustacea</taxon>
        <taxon>Multicrustacea</taxon>
        <taxon>Malacostraca</taxon>
        <taxon>Eumalacostraca</taxon>
        <taxon>Eucarida</taxon>
        <taxon>Euphausiacea</taxon>
        <taxon>Euphausiidae</taxon>
        <taxon>Meganyctiphanes</taxon>
    </lineage>
</organism>
<comment type="caution">
    <text evidence="1">The sequence shown here is derived from an EMBL/GenBank/DDBJ whole genome shotgun (WGS) entry which is preliminary data.</text>
</comment>
<dbReference type="EMBL" id="CAXKWB010005110">
    <property type="protein sequence ID" value="CAL4076762.1"/>
    <property type="molecule type" value="Genomic_DNA"/>
</dbReference>
<name>A0AAV2QA24_MEGNR</name>